<keyword evidence="2" id="KW-0812">Transmembrane</keyword>
<feature type="region of interest" description="Disordered" evidence="1">
    <location>
        <begin position="235"/>
        <end position="276"/>
    </location>
</feature>
<sequence>MHERIVEAAGSVPKYRITDKTCTPDLSQPCHTQYVDNFIAISSDADHVKKSAAAAIAALEARGVGVSLLLLNVYGVLGLLFALFSLAVGQKVGASKGGAGVGGAPSGALVAPLVAGLGTPLLRGAIEQDWKVVGRFEWRKKGESIPVLEARATLCGYRHLLRNCQHHGKRLVVLGDSMSVAGAVSRSRSKSRAMMSVTQSIAALSLATGSSLHYRWLPSEWNAVRGRWHPAAPTALAARDARTRSAGSGRRGLAQPGGADRAAAQDSPGGVEGALCTSSAPWRRDGRCLEPACVVGAQPRSCAAPAAAGAAAAGRLACPSGLERTAAPRGMAVLSAASIQRRPRNRYHEIARNFLARSRGRPLTSEDQADAAIAVHAVAAAVEPLTFALYLRPEEALHIRAEDLGAPVSGVGTLAAATKDFNIDVEARGVHAALGGALVHMLRHGGASHDFASGRRRLVVARQRGRWLSWPAGRRYVKGSRFTRGVLMPTSARQARRKLCVELLSARVFVEVFSGGGHLSDAISGVGEAALLWDICLGENYDLRCKRNRHLLLGWVRDGLVVGPHVATPRSSFSRARDTPPGPPRLRSDSEPMGLGGLSQADQEKLAGARCAGSKRGICSRTGRGHQQLQGKDPAGQFYTKLAEPCPKVLCKAIATACYNSWAKGIGDSFERSMQ</sequence>
<protein>
    <submittedName>
        <fullName evidence="3">Uncharacterized protein</fullName>
    </submittedName>
</protein>
<gene>
    <name evidence="3" type="ORF">PCOR1329_LOCUS27331</name>
</gene>
<keyword evidence="2" id="KW-1133">Transmembrane helix</keyword>
<proteinExistence type="predicted"/>
<organism evidence="3 4">
    <name type="scientific">Prorocentrum cordatum</name>
    <dbReference type="NCBI Taxonomy" id="2364126"/>
    <lineage>
        <taxon>Eukaryota</taxon>
        <taxon>Sar</taxon>
        <taxon>Alveolata</taxon>
        <taxon>Dinophyceae</taxon>
        <taxon>Prorocentrales</taxon>
        <taxon>Prorocentraceae</taxon>
        <taxon>Prorocentrum</taxon>
    </lineage>
</organism>
<name>A0ABN9S9Y4_9DINO</name>
<feature type="compositionally biased region" description="Low complexity" evidence="1">
    <location>
        <begin position="235"/>
        <end position="254"/>
    </location>
</feature>
<keyword evidence="2" id="KW-0472">Membrane</keyword>
<feature type="region of interest" description="Disordered" evidence="1">
    <location>
        <begin position="570"/>
        <end position="598"/>
    </location>
</feature>
<feature type="transmembrane region" description="Helical" evidence="2">
    <location>
        <begin position="68"/>
        <end position="88"/>
    </location>
</feature>
<dbReference type="EMBL" id="CAUYUJ010009890">
    <property type="protein sequence ID" value="CAK0827935.1"/>
    <property type="molecule type" value="Genomic_DNA"/>
</dbReference>
<dbReference type="Proteomes" id="UP001189429">
    <property type="component" value="Unassembled WGS sequence"/>
</dbReference>
<comment type="caution">
    <text evidence="3">The sequence shown here is derived from an EMBL/GenBank/DDBJ whole genome shotgun (WGS) entry which is preliminary data.</text>
</comment>
<reference evidence="3" key="1">
    <citation type="submission" date="2023-10" db="EMBL/GenBank/DDBJ databases">
        <authorList>
            <person name="Chen Y."/>
            <person name="Shah S."/>
            <person name="Dougan E. K."/>
            <person name="Thang M."/>
            <person name="Chan C."/>
        </authorList>
    </citation>
    <scope>NUCLEOTIDE SEQUENCE [LARGE SCALE GENOMIC DNA]</scope>
</reference>
<evidence type="ECO:0000256" key="1">
    <source>
        <dbReference type="SAM" id="MobiDB-lite"/>
    </source>
</evidence>
<accession>A0ABN9S9Y4</accession>
<evidence type="ECO:0000313" key="4">
    <source>
        <dbReference type="Proteomes" id="UP001189429"/>
    </source>
</evidence>
<keyword evidence="4" id="KW-1185">Reference proteome</keyword>
<evidence type="ECO:0000256" key="2">
    <source>
        <dbReference type="SAM" id="Phobius"/>
    </source>
</evidence>
<evidence type="ECO:0000313" key="3">
    <source>
        <dbReference type="EMBL" id="CAK0827935.1"/>
    </source>
</evidence>